<dbReference type="PANTHER" id="PTHR33116:SF86">
    <property type="entry name" value="REVERSE TRANSCRIPTASE DOMAIN-CONTAINING PROTEIN"/>
    <property type="match status" value="1"/>
</dbReference>
<sequence>MELLRVYAEASGQEINMTKSEVFFSRNISRLAQEDLARVMGFRQVLGASMYLGLPSMIGRSRKATFAFIKDRIWKKTNAWRGRSLSKEGNEVMIKSMLQAIPSYIMSVFIIPDSLVNDIEKRLNYFWWGDFKYFNMAMIAKQGWHMKTKSEMLVSKVFKAKYYLRSSFFEANLGNNLSFVWISLWKARKILTLGCKWNIGDGSRIKVMNEPWLRGAEEGCFRGPQG</sequence>
<reference evidence="1 2" key="1">
    <citation type="journal article" date="2022" name="Nat. Genet.">
        <title>Improved pea reference genome and pan-genome highlight genomic features and evolutionary characteristics.</title>
        <authorList>
            <person name="Yang T."/>
            <person name="Liu R."/>
            <person name="Luo Y."/>
            <person name="Hu S."/>
            <person name="Wang D."/>
            <person name="Wang C."/>
            <person name="Pandey M.K."/>
            <person name="Ge S."/>
            <person name="Xu Q."/>
            <person name="Li N."/>
            <person name="Li G."/>
            <person name="Huang Y."/>
            <person name="Saxena R.K."/>
            <person name="Ji Y."/>
            <person name="Li M."/>
            <person name="Yan X."/>
            <person name="He Y."/>
            <person name="Liu Y."/>
            <person name="Wang X."/>
            <person name="Xiang C."/>
            <person name="Varshney R.K."/>
            <person name="Ding H."/>
            <person name="Gao S."/>
            <person name="Zong X."/>
        </authorList>
    </citation>
    <scope>NUCLEOTIDE SEQUENCE [LARGE SCALE GENOMIC DNA]</scope>
    <source>
        <strain evidence="1 2">cv. Zhongwan 6</strain>
    </source>
</reference>
<dbReference type="PANTHER" id="PTHR33116">
    <property type="entry name" value="REVERSE TRANSCRIPTASE ZINC-BINDING DOMAIN-CONTAINING PROTEIN-RELATED-RELATED"/>
    <property type="match status" value="1"/>
</dbReference>
<dbReference type="EMBL" id="JAMSHJ010000005">
    <property type="protein sequence ID" value="KAI5408724.1"/>
    <property type="molecule type" value="Genomic_DNA"/>
</dbReference>
<gene>
    <name evidence="1" type="ORF">KIW84_054526</name>
</gene>
<dbReference type="AlphaFoldDB" id="A0A9D4WVK1"/>
<protein>
    <submittedName>
        <fullName evidence="1">Uncharacterized protein</fullName>
    </submittedName>
</protein>
<dbReference type="Gramene" id="Psat05G0452600-T1">
    <property type="protein sequence ID" value="KAI5408724.1"/>
    <property type="gene ID" value="KIW84_054526"/>
</dbReference>
<dbReference type="Proteomes" id="UP001058974">
    <property type="component" value="Chromosome 5"/>
</dbReference>
<organism evidence="1 2">
    <name type="scientific">Pisum sativum</name>
    <name type="common">Garden pea</name>
    <name type="synonym">Lathyrus oleraceus</name>
    <dbReference type="NCBI Taxonomy" id="3888"/>
    <lineage>
        <taxon>Eukaryota</taxon>
        <taxon>Viridiplantae</taxon>
        <taxon>Streptophyta</taxon>
        <taxon>Embryophyta</taxon>
        <taxon>Tracheophyta</taxon>
        <taxon>Spermatophyta</taxon>
        <taxon>Magnoliopsida</taxon>
        <taxon>eudicotyledons</taxon>
        <taxon>Gunneridae</taxon>
        <taxon>Pentapetalae</taxon>
        <taxon>rosids</taxon>
        <taxon>fabids</taxon>
        <taxon>Fabales</taxon>
        <taxon>Fabaceae</taxon>
        <taxon>Papilionoideae</taxon>
        <taxon>50 kb inversion clade</taxon>
        <taxon>NPAAA clade</taxon>
        <taxon>Hologalegina</taxon>
        <taxon>IRL clade</taxon>
        <taxon>Fabeae</taxon>
        <taxon>Lathyrus</taxon>
    </lineage>
</organism>
<proteinExistence type="predicted"/>
<keyword evidence="2" id="KW-1185">Reference proteome</keyword>
<accession>A0A9D4WVK1</accession>
<name>A0A9D4WVK1_PEA</name>
<evidence type="ECO:0000313" key="1">
    <source>
        <dbReference type="EMBL" id="KAI5408724.1"/>
    </source>
</evidence>
<evidence type="ECO:0000313" key="2">
    <source>
        <dbReference type="Proteomes" id="UP001058974"/>
    </source>
</evidence>
<comment type="caution">
    <text evidence="1">The sequence shown here is derived from an EMBL/GenBank/DDBJ whole genome shotgun (WGS) entry which is preliminary data.</text>
</comment>